<dbReference type="Pfam" id="PF00439">
    <property type="entry name" value="Bromodomain"/>
    <property type="match status" value="1"/>
</dbReference>
<gene>
    <name evidence="13" type="ORF">RD792_010383</name>
</gene>
<keyword evidence="2" id="KW-0813">Transport</keyword>
<feature type="region of interest" description="Disordered" evidence="9">
    <location>
        <begin position="1259"/>
        <end position="1292"/>
    </location>
</feature>
<feature type="region of interest" description="Disordered" evidence="9">
    <location>
        <begin position="1414"/>
        <end position="1433"/>
    </location>
</feature>
<feature type="transmembrane region" description="Helical" evidence="10">
    <location>
        <begin position="68"/>
        <end position="89"/>
    </location>
</feature>
<reference evidence="13 14" key="1">
    <citation type="journal article" date="2023" name="bioRxiv">
        <title>Genome report: Whole genome sequence and annotation of Penstemon davidsonii.</title>
        <authorList>
            <person name="Ostevik K.L."/>
            <person name="Alabady M."/>
            <person name="Zhang M."/>
            <person name="Rausher M.D."/>
        </authorList>
    </citation>
    <scope>NUCLEOTIDE SEQUENCE [LARGE SCALE GENOMIC DNA]</scope>
    <source>
        <strain evidence="13">DNT005</strain>
        <tissue evidence="13">Whole leaf</tissue>
    </source>
</reference>
<feature type="transmembrane region" description="Helical" evidence="10">
    <location>
        <begin position="537"/>
        <end position="556"/>
    </location>
</feature>
<comment type="caution">
    <text evidence="13">The sequence shown here is derived from an EMBL/GenBank/DDBJ whole genome shotgun (WGS) entry which is preliminary data.</text>
</comment>
<dbReference type="Gene3D" id="1.20.920.10">
    <property type="entry name" value="Bromodomain-like"/>
    <property type="match status" value="1"/>
</dbReference>
<evidence type="ECO:0000256" key="6">
    <source>
        <dbReference type="ARBA" id="ARBA00023117"/>
    </source>
</evidence>
<feature type="region of interest" description="Disordered" evidence="9">
    <location>
        <begin position="1331"/>
        <end position="1352"/>
    </location>
</feature>
<feature type="region of interest" description="Disordered" evidence="9">
    <location>
        <begin position="1449"/>
        <end position="1473"/>
    </location>
</feature>
<feature type="transmembrane region" description="Helical" evidence="10">
    <location>
        <begin position="514"/>
        <end position="531"/>
    </location>
</feature>
<keyword evidence="3 10" id="KW-0812">Transmembrane</keyword>
<evidence type="ECO:0000256" key="2">
    <source>
        <dbReference type="ARBA" id="ARBA00022448"/>
    </source>
</evidence>
<feature type="transmembrane region" description="Helical" evidence="10">
    <location>
        <begin position="273"/>
        <end position="295"/>
    </location>
</feature>
<dbReference type="SUPFAM" id="SSF47370">
    <property type="entry name" value="Bromodomain"/>
    <property type="match status" value="1"/>
</dbReference>
<evidence type="ECO:0000256" key="8">
    <source>
        <dbReference type="PROSITE-ProRule" id="PRU00035"/>
    </source>
</evidence>
<feature type="transmembrane region" description="Helical" evidence="10">
    <location>
        <begin position="410"/>
        <end position="432"/>
    </location>
</feature>
<feature type="transmembrane region" description="Helical" evidence="10">
    <location>
        <begin position="662"/>
        <end position="684"/>
    </location>
</feature>
<evidence type="ECO:0000259" key="11">
    <source>
        <dbReference type="PROSITE" id="PS50014"/>
    </source>
</evidence>
<evidence type="ECO:0000256" key="7">
    <source>
        <dbReference type="ARBA" id="ARBA00023136"/>
    </source>
</evidence>
<feature type="compositionally biased region" description="Polar residues" evidence="9">
    <location>
        <begin position="1259"/>
        <end position="1287"/>
    </location>
</feature>
<keyword evidence="7 10" id="KW-0472">Membrane</keyword>
<feature type="transmembrane region" description="Helical" evidence="10">
    <location>
        <begin position="316"/>
        <end position="337"/>
    </location>
</feature>
<dbReference type="EMBL" id="JAYDYQ010002534">
    <property type="protein sequence ID" value="KAK4483203.1"/>
    <property type="molecule type" value="Genomic_DNA"/>
</dbReference>
<dbReference type="PRINTS" id="PR00503">
    <property type="entry name" value="BROMODOMAIN"/>
</dbReference>
<dbReference type="PANTHER" id="PTHR48017">
    <property type="entry name" value="OS05G0424000 PROTEIN-RELATED"/>
    <property type="match status" value="1"/>
</dbReference>
<dbReference type="PROSITE" id="PS50014">
    <property type="entry name" value="BROMODOMAIN_2"/>
    <property type="match status" value="1"/>
</dbReference>
<dbReference type="InterPro" id="IPR013057">
    <property type="entry name" value="AA_transpt_TM"/>
</dbReference>
<feature type="transmembrane region" description="Helical" evidence="10">
    <location>
        <begin position="184"/>
        <end position="206"/>
    </location>
</feature>
<dbReference type="Pfam" id="PF17035">
    <property type="entry name" value="BET"/>
    <property type="match status" value="1"/>
</dbReference>
<protein>
    <submittedName>
        <fullName evidence="13">Uncharacterized protein</fullName>
    </submittedName>
</protein>
<keyword evidence="14" id="KW-1185">Reference proteome</keyword>
<keyword evidence="4" id="KW-0029">Amino-acid transport</keyword>
<dbReference type="InterPro" id="IPR038336">
    <property type="entry name" value="NET_sf"/>
</dbReference>
<evidence type="ECO:0000256" key="5">
    <source>
        <dbReference type="ARBA" id="ARBA00022989"/>
    </source>
</evidence>
<dbReference type="InterPro" id="IPR027353">
    <property type="entry name" value="NET_dom"/>
</dbReference>
<dbReference type="Pfam" id="PF01490">
    <property type="entry name" value="Aa_trans"/>
    <property type="match status" value="2"/>
</dbReference>
<sequence>MAIEGTPIDNINYRYKNVDERSAEQRAIDDWLPITSSRKAKWWYSAFHNVTAIVGAGVLGLPYAMSQLGWGPGLTVLIISWVVTLYSLWQMVEMHEMDGKRFDRYHELGQHAFGEKLGLWIVVPLQLIVEVGTDIVYMVTGGFSLRQFHYLVCKDCKQIKLTFFIMIFASVHFVLSQLPSFNSISGVSLAAAVMSLSALGSIAFAYGGHNVVMEIQATMPSTADKPSKRPMWKGVVISYIVIALCYLPVAVTGYYIFGNAVNENIMKSIEKPVWLMAMANMFIVVHLIGSYQIYAMPVFDMMETVLVKKLKFEPTWYLRLISRTTYVAFTMFIAITFPFFNGLLAFFGGFAFAPTTYFAEKTAEEIAIDNWLPITSSRTANWWYAAFHNVTAMVGAGVLGFPYAMASLGWGPGITVLILSWIITLFTLWQMVEMHEMDGKRFDRYHELGQRAFGRKLGLWIVVPQQLVVEVGVDIVYMILGGQSLRKFHHELVCKECNIHDEVCMGKECNKIRLTYFIMIFASVHFVFSHLPNFNSISGVSLAAAVMSLSYTAIAWGASLDKGVLPDVQYGYNSKTTGDAVFKFFNALGVIAFAYAGHNVVLEIQATIPSTRDKPSKGPMWKGTKVAYVVVAVCYFPVAIIGYWIFGNKVDDNILISLQKPVWLIAMANMFVVIHLIGSYQIYAMPVFDMIETVLVKKLRFKPSWWLRFITRNVYVGFTMFVAVTFPFFNELLGFFGGFAFAPTTYFSGVMMAKKGRFPPGYSASFGQRYESEGSGSSDQINSTEDSSMPMRKWIDLNSASRDGFSVPVQIIPLSKLSSFERRNLVIRLTSELEEVRLVQKKVELQKKNIVNAITVSSSSDILSCNNAQKKGLQVGNAKKSSGLGSGQGKKGRDLNRGTTGRFVSGSQNMRVNPNAGLLKQCDILLKKLMSHQHAWVFNTPVDVVKLNIPDYLNVIKTPMDLGTIKSKLTAGKYSCPLEFLADVRRTFTNAKTYNAPGSDVHIMADLMSQFFELRWKTIEKKLVVNTYQTPVEKSGIHGETERVKPMAPSKKRKLSPTQHEVIQEPVKRIMTDEEKQKLSNELEDMLEDLPDNIIVFLRAQSTNRGDGGEDEIEIDIDELSDDALVTLRKLLDNHLQEKQKHDRKSELCEIELPNVSGLSNSSMQVDKGYDAMDDDVDIGGNEAPVTSYPPVEIDRDERERAEECNEAGPDYRTTSDGGSECSKGSSAVKQVQVDAKKAGTDELVDGYTSVSGLEQIEQSSQLKQYSSDSDGNQDGESAQAENQGNVSPDKLYRAELLKKRFADTILKAREKTLNQDEKGDLEKLRREREELEMHKKREKARLQAEAKAAEAARKQAEAEAAVEAKRNRDIEREAAREALLKIEKTVEIDETSLFLKDLEMLRDVPLEQLPNSVEDEISPDHSQDGFGNFSFGGSNPLEKLGLYMKMDYEEDEAEPPNNAPNVVHDVEEGEVD</sequence>
<evidence type="ECO:0000256" key="3">
    <source>
        <dbReference type="ARBA" id="ARBA00022692"/>
    </source>
</evidence>
<proteinExistence type="predicted"/>
<dbReference type="SMART" id="SM00297">
    <property type="entry name" value="BROMO"/>
    <property type="match status" value="1"/>
</dbReference>
<dbReference type="InterPro" id="IPR001487">
    <property type="entry name" value="Bromodomain"/>
</dbReference>
<comment type="subcellular location">
    <subcellularLocation>
        <location evidence="1">Membrane</location>
    </subcellularLocation>
</comment>
<feature type="transmembrane region" description="Helical" evidence="10">
    <location>
        <begin position="626"/>
        <end position="646"/>
    </location>
</feature>
<dbReference type="PROSITE" id="PS51525">
    <property type="entry name" value="NET"/>
    <property type="match status" value="1"/>
</dbReference>
<feature type="compositionally biased region" description="Polar residues" evidence="9">
    <location>
        <begin position="1213"/>
        <end position="1228"/>
    </location>
</feature>
<feature type="region of interest" description="Disordered" evidence="9">
    <location>
        <begin position="874"/>
        <end position="907"/>
    </location>
</feature>
<feature type="transmembrane region" description="Helical" evidence="10">
    <location>
        <begin position="42"/>
        <end position="61"/>
    </location>
</feature>
<evidence type="ECO:0000259" key="12">
    <source>
        <dbReference type="PROSITE" id="PS51525"/>
    </source>
</evidence>
<feature type="domain" description="Bromo" evidence="11">
    <location>
        <begin position="930"/>
        <end position="1002"/>
    </location>
</feature>
<feature type="compositionally biased region" description="Basic and acidic residues" evidence="9">
    <location>
        <begin position="1193"/>
        <end position="1204"/>
    </location>
</feature>
<feature type="domain" description="NET" evidence="12">
    <location>
        <begin position="1061"/>
        <end position="1143"/>
    </location>
</feature>
<evidence type="ECO:0000256" key="10">
    <source>
        <dbReference type="SAM" id="Phobius"/>
    </source>
</evidence>
<dbReference type="InterPro" id="IPR036427">
    <property type="entry name" value="Bromodomain-like_sf"/>
</dbReference>
<feature type="transmembrane region" description="Helical" evidence="10">
    <location>
        <begin position="235"/>
        <end position="257"/>
    </location>
</feature>
<evidence type="ECO:0000313" key="13">
    <source>
        <dbReference type="EMBL" id="KAK4483203.1"/>
    </source>
</evidence>
<keyword evidence="6 8" id="KW-0103">Bromodomain</keyword>
<feature type="transmembrane region" description="Helical" evidence="10">
    <location>
        <begin position="381"/>
        <end position="404"/>
    </location>
</feature>
<keyword evidence="5 10" id="KW-1133">Transmembrane helix</keyword>
<feature type="transmembrane region" description="Helical" evidence="10">
    <location>
        <begin position="705"/>
        <end position="726"/>
    </location>
</feature>
<feature type="transmembrane region" description="Helical" evidence="10">
    <location>
        <begin position="117"/>
        <end position="140"/>
    </location>
</feature>
<organism evidence="13 14">
    <name type="scientific">Penstemon davidsonii</name>
    <dbReference type="NCBI Taxonomy" id="160366"/>
    <lineage>
        <taxon>Eukaryota</taxon>
        <taxon>Viridiplantae</taxon>
        <taxon>Streptophyta</taxon>
        <taxon>Embryophyta</taxon>
        <taxon>Tracheophyta</taxon>
        <taxon>Spermatophyta</taxon>
        <taxon>Magnoliopsida</taxon>
        <taxon>eudicotyledons</taxon>
        <taxon>Gunneridae</taxon>
        <taxon>Pentapetalae</taxon>
        <taxon>asterids</taxon>
        <taxon>lamiids</taxon>
        <taxon>Lamiales</taxon>
        <taxon>Plantaginaceae</taxon>
        <taxon>Cheloneae</taxon>
        <taxon>Penstemon</taxon>
    </lineage>
</organism>
<feature type="region of interest" description="Disordered" evidence="9">
    <location>
        <begin position="1180"/>
        <end position="1228"/>
    </location>
</feature>
<dbReference type="Proteomes" id="UP001291926">
    <property type="component" value="Unassembled WGS sequence"/>
</dbReference>
<evidence type="ECO:0000256" key="1">
    <source>
        <dbReference type="ARBA" id="ARBA00004370"/>
    </source>
</evidence>
<name>A0ABR0D3J9_9LAMI</name>
<evidence type="ECO:0000256" key="9">
    <source>
        <dbReference type="SAM" id="MobiDB-lite"/>
    </source>
</evidence>
<accession>A0ABR0D3J9</accession>
<evidence type="ECO:0000313" key="14">
    <source>
        <dbReference type="Proteomes" id="UP001291926"/>
    </source>
</evidence>
<feature type="transmembrane region" description="Helical" evidence="10">
    <location>
        <begin position="161"/>
        <end position="178"/>
    </location>
</feature>
<dbReference type="Gene3D" id="1.20.1270.220">
    <property type="match status" value="1"/>
</dbReference>
<evidence type="ECO:0000256" key="4">
    <source>
        <dbReference type="ARBA" id="ARBA00022970"/>
    </source>
</evidence>